<gene>
    <name evidence="3" type="ORF">CRHIZ90672A_00003430</name>
</gene>
<feature type="transmembrane region" description="Helical" evidence="2">
    <location>
        <begin position="121"/>
        <end position="139"/>
    </location>
</feature>
<sequence>MSQQFIAPTLVFAAGITFAVLSFLLLFQEEISVVIRQPSALKASSQSPLVAIVDADIAGVGIRFALWAQISTLVVLTIVGSFHCRALGAKEIGAGLAIAHTSLAVALVAQMKHGSLTSADAIVGAMLLDAQGSAMSIVLGAKDVLAARWQTWISIACQTFGLTVLFICVIKFGDGEFVSRSDDTWLCLKPFWWGWIAECPETAEAKEATVFWLYLACRMVGSVHAALFAAANTGEFHDAEKSEEPLQDIRFSRTPANVAEDSQVPGPSSQRPDDGAGHSIGHIRPASYSKCRATVTYSYVIHTILSAMSMVAVQRAMDTGLKPSAGALSTGQINSMVVAFATVVRGLWLLLREIYLERNHLKDSFRKKYRFVFEFFAQACRSVFESFAQASRLYLVFQDEVREDHEVELDARE</sequence>
<proteinExistence type="predicted"/>
<feature type="transmembrane region" description="Helical" evidence="2">
    <location>
        <begin position="48"/>
        <end position="80"/>
    </location>
</feature>
<feature type="transmembrane region" description="Helical" evidence="2">
    <location>
        <begin position="333"/>
        <end position="351"/>
    </location>
</feature>
<organism evidence="3 4">
    <name type="scientific">Clonostachys rhizophaga</name>
    <dbReference type="NCBI Taxonomy" id="160324"/>
    <lineage>
        <taxon>Eukaryota</taxon>
        <taxon>Fungi</taxon>
        <taxon>Dikarya</taxon>
        <taxon>Ascomycota</taxon>
        <taxon>Pezizomycotina</taxon>
        <taxon>Sordariomycetes</taxon>
        <taxon>Hypocreomycetidae</taxon>
        <taxon>Hypocreales</taxon>
        <taxon>Bionectriaceae</taxon>
        <taxon>Clonostachys</taxon>
    </lineage>
</organism>
<comment type="caution">
    <text evidence="3">The sequence shown here is derived from an EMBL/GenBank/DDBJ whole genome shotgun (WGS) entry which is preliminary data.</text>
</comment>
<feature type="transmembrane region" description="Helical" evidence="2">
    <location>
        <begin position="6"/>
        <end position="27"/>
    </location>
</feature>
<reference evidence="3" key="1">
    <citation type="submission" date="2021-10" db="EMBL/GenBank/DDBJ databases">
        <authorList>
            <person name="Piombo E."/>
        </authorList>
    </citation>
    <scope>NUCLEOTIDE SEQUENCE</scope>
</reference>
<keyword evidence="2" id="KW-0812">Transmembrane</keyword>
<evidence type="ECO:0000313" key="4">
    <source>
        <dbReference type="Proteomes" id="UP000696573"/>
    </source>
</evidence>
<protein>
    <submittedName>
        <fullName evidence="3">Uncharacterized protein</fullName>
    </submittedName>
</protein>
<keyword evidence="2" id="KW-0472">Membrane</keyword>
<evidence type="ECO:0000256" key="2">
    <source>
        <dbReference type="SAM" id="Phobius"/>
    </source>
</evidence>
<dbReference type="EMBL" id="CABFNQ020000740">
    <property type="protein sequence ID" value="CAH0030499.1"/>
    <property type="molecule type" value="Genomic_DNA"/>
</dbReference>
<dbReference type="AlphaFoldDB" id="A0A9N9VND6"/>
<keyword evidence="4" id="KW-1185">Reference proteome</keyword>
<keyword evidence="2" id="KW-1133">Transmembrane helix</keyword>
<dbReference type="Proteomes" id="UP000696573">
    <property type="component" value="Unassembled WGS sequence"/>
</dbReference>
<feature type="transmembrane region" description="Helical" evidence="2">
    <location>
        <begin position="294"/>
        <end position="313"/>
    </location>
</feature>
<feature type="region of interest" description="Disordered" evidence="1">
    <location>
        <begin position="258"/>
        <end position="277"/>
    </location>
</feature>
<evidence type="ECO:0000313" key="3">
    <source>
        <dbReference type="EMBL" id="CAH0030499.1"/>
    </source>
</evidence>
<name>A0A9N9VND6_9HYPO</name>
<accession>A0A9N9VND6</accession>
<evidence type="ECO:0000256" key="1">
    <source>
        <dbReference type="SAM" id="MobiDB-lite"/>
    </source>
</evidence>
<feature type="transmembrane region" description="Helical" evidence="2">
    <location>
        <begin position="151"/>
        <end position="170"/>
    </location>
</feature>
<dbReference type="OrthoDB" id="4834801at2759"/>
<feature type="transmembrane region" description="Helical" evidence="2">
    <location>
        <begin position="92"/>
        <end position="109"/>
    </location>
</feature>